<dbReference type="InterPro" id="IPR034683">
    <property type="entry name" value="IspD/TarI"/>
</dbReference>
<dbReference type="InterPro" id="IPR001228">
    <property type="entry name" value="IspD"/>
</dbReference>
<dbReference type="Proteomes" id="UP000230914">
    <property type="component" value="Unassembled WGS sequence"/>
</dbReference>
<evidence type="ECO:0000256" key="6">
    <source>
        <dbReference type="ARBA" id="ARBA00023229"/>
    </source>
</evidence>
<evidence type="ECO:0000313" key="8">
    <source>
        <dbReference type="EMBL" id="PIE32123.1"/>
    </source>
</evidence>
<evidence type="ECO:0000256" key="3">
    <source>
        <dbReference type="ARBA" id="ARBA00009789"/>
    </source>
</evidence>
<comment type="catalytic activity">
    <reaction evidence="1 7">
        <text>2-C-methyl-D-erythritol 4-phosphate + CTP + H(+) = 4-CDP-2-C-methyl-D-erythritol + diphosphate</text>
        <dbReference type="Rhea" id="RHEA:13429"/>
        <dbReference type="ChEBI" id="CHEBI:15378"/>
        <dbReference type="ChEBI" id="CHEBI:33019"/>
        <dbReference type="ChEBI" id="CHEBI:37563"/>
        <dbReference type="ChEBI" id="CHEBI:57823"/>
        <dbReference type="ChEBI" id="CHEBI:58262"/>
        <dbReference type="EC" id="2.7.7.60"/>
    </reaction>
</comment>
<organism evidence="8 9">
    <name type="scientific">Ilumatobacter coccineus</name>
    <dbReference type="NCBI Taxonomy" id="467094"/>
    <lineage>
        <taxon>Bacteria</taxon>
        <taxon>Bacillati</taxon>
        <taxon>Actinomycetota</taxon>
        <taxon>Acidimicrobiia</taxon>
        <taxon>Acidimicrobiales</taxon>
        <taxon>Ilumatobacteraceae</taxon>
        <taxon>Ilumatobacter</taxon>
    </lineage>
</organism>
<comment type="function">
    <text evidence="7">Catalyzes the formation of 4-diphosphocytidyl-2-C-methyl-D-erythritol from CTP and 2-C-methyl-D-erythritol 4-phosphate (MEP).</text>
</comment>
<dbReference type="EMBL" id="PDSL01000053">
    <property type="protein sequence ID" value="PIE32123.1"/>
    <property type="molecule type" value="Genomic_DNA"/>
</dbReference>
<comment type="similarity">
    <text evidence="3 7">Belongs to the IspD/TarI cytidylyltransferase family. IspD subfamily.</text>
</comment>
<sequence>MSRPLIVWTIVVAGGSGTRFGRPKQYELIGDERVLDRSVRVASSVSDGVVIVVPAADADREGGVAGGSTRSDSVRAGLAAVPGEADVICVHDAARPFASGELFDRVIAAVADGAAGAVPGIPVADTIKVVDANGTVVDTPARSQLVAVQTPQAFRASTLRAVHASGGDATDDAGLVEAAGEPVVVVAGEAGNRKITHPDDLCWARDQVAAEQISERDEEGM</sequence>
<proteinExistence type="inferred from homology"/>
<dbReference type="EC" id="2.7.7.60" evidence="7"/>
<accession>A0A2G6K8Y5</accession>
<feature type="site" description="Transition state stabilizer" evidence="7">
    <location>
        <position position="24"/>
    </location>
</feature>
<gene>
    <name evidence="7 8" type="primary">ispD</name>
    <name evidence="8" type="ORF">CSA55_04100</name>
</gene>
<comment type="pathway">
    <text evidence="2 7">Isoprenoid biosynthesis; isopentenyl diphosphate biosynthesis via DXP pathway; isopentenyl diphosphate from 1-deoxy-D-xylulose 5-phosphate: step 2/6.</text>
</comment>
<dbReference type="Gene3D" id="3.90.550.10">
    <property type="entry name" value="Spore Coat Polysaccharide Biosynthesis Protein SpsA, Chain A"/>
    <property type="match status" value="1"/>
</dbReference>
<evidence type="ECO:0000256" key="2">
    <source>
        <dbReference type="ARBA" id="ARBA00004787"/>
    </source>
</evidence>
<evidence type="ECO:0000256" key="1">
    <source>
        <dbReference type="ARBA" id="ARBA00001282"/>
    </source>
</evidence>
<feature type="site" description="Positions MEP for the nucleophilic attack" evidence="7">
    <location>
        <position position="142"/>
    </location>
</feature>
<dbReference type="GO" id="GO:0050518">
    <property type="term" value="F:2-C-methyl-D-erythritol 4-phosphate cytidylyltransferase activity"/>
    <property type="evidence" value="ECO:0007669"/>
    <property type="project" value="UniProtKB-UniRule"/>
</dbReference>
<dbReference type="SUPFAM" id="SSF53448">
    <property type="entry name" value="Nucleotide-diphospho-sugar transferases"/>
    <property type="match status" value="1"/>
</dbReference>
<dbReference type="InterPro" id="IPR018294">
    <property type="entry name" value="ISPD_synthase_CS"/>
</dbReference>
<dbReference type="AlphaFoldDB" id="A0A2G6K8Y5"/>
<keyword evidence="6 7" id="KW-0414">Isoprene biosynthesis</keyword>
<dbReference type="UniPathway" id="UPA00056">
    <property type="reaction ID" value="UER00093"/>
</dbReference>
<feature type="site" description="Transition state stabilizer" evidence="7">
    <location>
        <position position="19"/>
    </location>
</feature>
<keyword evidence="4 7" id="KW-0808">Transferase</keyword>
<dbReference type="InterPro" id="IPR050088">
    <property type="entry name" value="IspD/TarI_cytidylyltransf_bact"/>
</dbReference>
<reference evidence="8 9" key="1">
    <citation type="submission" date="2017-10" db="EMBL/GenBank/DDBJ databases">
        <title>Novel microbial diversity and functional potential in the marine mammal oral microbiome.</title>
        <authorList>
            <person name="Dudek N.K."/>
            <person name="Sun C.L."/>
            <person name="Burstein D."/>
            <person name="Kantor R.S."/>
            <person name="Aliaga Goltsman D.S."/>
            <person name="Bik E.M."/>
            <person name="Thomas B.C."/>
            <person name="Banfield J.F."/>
            <person name="Relman D.A."/>
        </authorList>
    </citation>
    <scope>NUCLEOTIDE SEQUENCE [LARGE SCALE GENOMIC DNA]</scope>
    <source>
        <strain evidence="8">DOLJORAL78_61_10</strain>
    </source>
</reference>
<dbReference type="PANTHER" id="PTHR32125">
    <property type="entry name" value="2-C-METHYL-D-ERYTHRITOL 4-PHOSPHATE CYTIDYLYLTRANSFERASE, CHLOROPLASTIC"/>
    <property type="match status" value="1"/>
</dbReference>
<dbReference type="CDD" id="cd02516">
    <property type="entry name" value="CDP-ME_synthetase"/>
    <property type="match status" value="1"/>
</dbReference>
<dbReference type="PANTHER" id="PTHR32125:SF4">
    <property type="entry name" value="2-C-METHYL-D-ERYTHRITOL 4-PHOSPHATE CYTIDYLYLTRANSFERASE, CHLOROPLASTIC"/>
    <property type="match status" value="1"/>
</dbReference>
<dbReference type="PROSITE" id="PS01295">
    <property type="entry name" value="ISPD"/>
    <property type="match status" value="1"/>
</dbReference>
<evidence type="ECO:0000313" key="9">
    <source>
        <dbReference type="Proteomes" id="UP000230914"/>
    </source>
</evidence>
<comment type="caution">
    <text evidence="8">The sequence shown here is derived from an EMBL/GenBank/DDBJ whole genome shotgun (WGS) entry which is preliminary data.</text>
</comment>
<protein>
    <recommendedName>
        <fullName evidence="7">2-C-methyl-D-erythritol 4-phosphate cytidylyltransferase</fullName>
        <ecNumber evidence="7">2.7.7.60</ecNumber>
    </recommendedName>
    <alternativeName>
        <fullName evidence="7">4-diphosphocytidyl-2C-methyl-D-erythritol synthase</fullName>
    </alternativeName>
    <alternativeName>
        <fullName evidence="7">MEP cytidylyltransferase</fullName>
        <shortName evidence="7">MCT</shortName>
    </alternativeName>
</protein>
<dbReference type="Pfam" id="PF01128">
    <property type="entry name" value="IspD"/>
    <property type="match status" value="1"/>
</dbReference>
<feature type="site" description="Positions MEP for the nucleophilic attack" evidence="7">
    <location>
        <position position="194"/>
    </location>
</feature>
<evidence type="ECO:0000256" key="4">
    <source>
        <dbReference type="ARBA" id="ARBA00022679"/>
    </source>
</evidence>
<dbReference type="NCBIfam" id="TIGR00453">
    <property type="entry name" value="ispD"/>
    <property type="match status" value="1"/>
</dbReference>
<evidence type="ECO:0000256" key="5">
    <source>
        <dbReference type="ARBA" id="ARBA00022695"/>
    </source>
</evidence>
<evidence type="ECO:0000256" key="7">
    <source>
        <dbReference type="HAMAP-Rule" id="MF_00108"/>
    </source>
</evidence>
<keyword evidence="5 7" id="KW-0548">Nucleotidyltransferase</keyword>
<dbReference type="InterPro" id="IPR029044">
    <property type="entry name" value="Nucleotide-diphossugar_trans"/>
</dbReference>
<name>A0A2G6K8Y5_9ACTN</name>
<dbReference type="GO" id="GO:0019288">
    <property type="term" value="P:isopentenyl diphosphate biosynthetic process, methylerythritol 4-phosphate pathway"/>
    <property type="evidence" value="ECO:0007669"/>
    <property type="project" value="UniProtKB-UniRule"/>
</dbReference>
<dbReference type="HAMAP" id="MF_00108">
    <property type="entry name" value="IspD"/>
    <property type="match status" value="1"/>
</dbReference>